<keyword evidence="1" id="KW-0472">Membrane</keyword>
<gene>
    <name evidence="2" type="ORF">GV832_19520</name>
</gene>
<dbReference type="RefSeq" id="WP_168776574.1">
    <property type="nucleotide sequence ID" value="NZ_JAABNR010000034.1"/>
</dbReference>
<dbReference type="AlphaFoldDB" id="A0AAE5BU48"/>
<accession>A0AAE5BU48</accession>
<protein>
    <submittedName>
        <fullName evidence="2">Uncharacterized protein</fullName>
    </submittedName>
</protein>
<evidence type="ECO:0000313" key="3">
    <source>
        <dbReference type="Proteomes" id="UP001193501"/>
    </source>
</evidence>
<reference evidence="2" key="1">
    <citation type="submission" date="2020-01" db="EMBL/GenBank/DDBJ databases">
        <authorList>
            <person name="Chen W.-M."/>
        </authorList>
    </citation>
    <scope>NUCLEOTIDE SEQUENCE</scope>
    <source>
        <strain evidence="2">CYK-10</strain>
    </source>
</reference>
<sequence>MQRSGGLLHWAFHITAELARRAWSFVFAVAFVISVSLNLAYWAGGEVASAVGSGLSALSGFDPPSTRVAKAERKLAEVSAREARLAKTLAASTAREARLAKALALQTLKAEEYYGKLVARHVELRQVRAELAVVSKAWLRAREVVLRFGTVARRQLAHWAGDKLSSLVGKAIPYAGTVVSVADAGLDIAMTCDMMREMDLMQGAILSDATTTAETDKVCGMKVPTVDEVWQAVRSSPGEAWSAAQGILSALPDRMPDIPDIAWPELSLPELQMPDVTWPDWMPAP</sequence>
<keyword evidence="1" id="KW-0812">Transmembrane</keyword>
<dbReference type="EMBL" id="JAABNR010000034">
    <property type="protein sequence ID" value="NBZ89780.1"/>
    <property type="molecule type" value="Genomic_DNA"/>
</dbReference>
<organism evidence="2 3">
    <name type="scientific">Stagnihabitans tardus</name>
    <dbReference type="NCBI Taxonomy" id="2699202"/>
    <lineage>
        <taxon>Bacteria</taxon>
        <taxon>Pseudomonadati</taxon>
        <taxon>Pseudomonadota</taxon>
        <taxon>Alphaproteobacteria</taxon>
        <taxon>Rhodobacterales</taxon>
        <taxon>Paracoccaceae</taxon>
        <taxon>Stagnihabitans</taxon>
    </lineage>
</organism>
<comment type="caution">
    <text evidence="2">The sequence shown here is derived from an EMBL/GenBank/DDBJ whole genome shotgun (WGS) entry which is preliminary data.</text>
</comment>
<evidence type="ECO:0000313" key="2">
    <source>
        <dbReference type="EMBL" id="NBZ89780.1"/>
    </source>
</evidence>
<dbReference type="Proteomes" id="UP001193501">
    <property type="component" value="Unassembled WGS sequence"/>
</dbReference>
<feature type="transmembrane region" description="Helical" evidence="1">
    <location>
        <begin position="21"/>
        <end position="43"/>
    </location>
</feature>
<name>A0AAE5BU48_9RHOB</name>
<evidence type="ECO:0000256" key="1">
    <source>
        <dbReference type="SAM" id="Phobius"/>
    </source>
</evidence>
<proteinExistence type="predicted"/>
<keyword evidence="3" id="KW-1185">Reference proteome</keyword>
<keyword evidence="1" id="KW-1133">Transmembrane helix</keyword>